<reference evidence="2 3" key="1">
    <citation type="submission" date="2016-07" db="EMBL/GenBank/DDBJ databases">
        <title>Pervasive Adenine N6-methylation of Active Genes in Fungi.</title>
        <authorList>
            <consortium name="DOE Joint Genome Institute"/>
            <person name="Mondo S.J."/>
            <person name="Dannebaum R.O."/>
            <person name="Kuo R.C."/>
            <person name="Labutti K."/>
            <person name="Haridas S."/>
            <person name="Kuo A."/>
            <person name="Salamov A."/>
            <person name="Ahrendt S.R."/>
            <person name="Lipzen A."/>
            <person name="Sullivan W."/>
            <person name="Andreopoulos W.B."/>
            <person name="Clum A."/>
            <person name="Lindquist E."/>
            <person name="Daum C."/>
            <person name="Ramamoorthy G.K."/>
            <person name="Gryganskyi A."/>
            <person name="Culley D."/>
            <person name="Magnuson J.K."/>
            <person name="James T.Y."/>
            <person name="O'Malley M.A."/>
            <person name="Stajich J.E."/>
            <person name="Spatafora J.W."/>
            <person name="Visel A."/>
            <person name="Grigoriev I.V."/>
        </authorList>
    </citation>
    <scope>NUCLEOTIDE SEQUENCE [LARGE SCALE GENOMIC DNA]</scope>
    <source>
        <strain evidence="2 3">CBS 115471</strain>
    </source>
</reference>
<sequence>MVRCPLCNNFERKPRDYRVAFDLSAQELNTSAAAGCLICSILHDGVTHFSPKIGGLTDEHRIYVWGSSVEGGGSIEMEIYASGTLKMALEFFLASNSASPIRGMKTLPTIPGDTASEESMAWVRKLLENCAKFHESCSLDEASNIPTRVLEIGPEEEEPAIKLLCSPNMKARYACLSHCWGDSRAIVTEKETLESHMRGVKWRSLPQTFQEAILITRRLGLRYLWIDSLCIIQDDVEDWRKESAQMASIYQNSYITIAATKSPHDSGGCYSTNSIYHKDYRLKLRGRPSDPIYVREKIMHFGDSRCPTPLLTRAWAYQERLLAPRFVHFCEKEIV</sequence>
<gene>
    <name evidence="2" type="ORF">BCR34DRAFT_70618</name>
</gene>
<dbReference type="AlphaFoldDB" id="A0A1Y1YZV7"/>
<dbReference type="EMBL" id="MCFA01000147">
    <property type="protein sequence ID" value="ORY03404.1"/>
    <property type="molecule type" value="Genomic_DNA"/>
</dbReference>
<name>A0A1Y1YZV7_9PLEO</name>
<dbReference type="PANTHER" id="PTHR33112:SF9">
    <property type="entry name" value="HETEROKARYON INCOMPATIBILITY DOMAIN-CONTAINING PROTEIN"/>
    <property type="match status" value="1"/>
</dbReference>
<evidence type="ECO:0000313" key="3">
    <source>
        <dbReference type="Proteomes" id="UP000193144"/>
    </source>
</evidence>
<comment type="caution">
    <text evidence="2">The sequence shown here is derived from an EMBL/GenBank/DDBJ whole genome shotgun (WGS) entry which is preliminary data.</text>
</comment>
<evidence type="ECO:0000313" key="2">
    <source>
        <dbReference type="EMBL" id="ORY03404.1"/>
    </source>
</evidence>
<organism evidence="2 3">
    <name type="scientific">Clohesyomyces aquaticus</name>
    <dbReference type="NCBI Taxonomy" id="1231657"/>
    <lineage>
        <taxon>Eukaryota</taxon>
        <taxon>Fungi</taxon>
        <taxon>Dikarya</taxon>
        <taxon>Ascomycota</taxon>
        <taxon>Pezizomycotina</taxon>
        <taxon>Dothideomycetes</taxon>
        <taxon>Pleosporomycetidae</taxon>
        <taxon>Pleosporales</taxon>
        <taxon>Lindgomycetaceae</taxon>
        <taxon>Clohesyomyces</taxon>
    </lineage>
</organism>
<proteinExistence type="predicted"/>
<protein>
    <submittedName>
        <fullName evidence="2">Heterokaryon incompatibility protein-domain-containing protein</fullName>
    </submittedName>
</protein>
<keyword evidence="3" id="KW-1185">Reference proteome</keyword>
<dbReference type="STRING" id="1231657.A0A1Y1YZV7"/>
<evidence type="ECO:0000259" key="1">
    <source>
        <dbReference type="Pfam" id="PF06985"/>
    </source>
</evidence>
<dbReference type="Proteomes" id="UP000193144">
    <property type="component" value="Unassembled WGS sequence"/>
</dbReference>
<dbReference type="Pfam" id="PF06985">
    <property type="entry name" value="HET"/>
    <property type="match status" value="1"/>
</dbReference>
<dbReference type="PANTHER" id="PTHR33112">
    <property type="entry name" value="DOMAIN PROTEIN, PUTATIVE-RELATED"/>
    <property type="match status" value="1"/>
</dbReference>
<feature type="domain" description="Heterokaryon incompatibility" evidence="1">
    <location>
        <begin position="173"/>
        <end position="319"/>
    </location>
</feature>
<accession>A0A1Y1YZV7</accession>
<dbReference type="OrthoDB" id="3486565at2759"/>
<feature type="non-terminal residue" evidence="2">
    <location>
        <position position="335"/>
    </location>
</feature>
<dbReference type="InterPro" id="IPR010730">
    <property type="entry name" value="HET"/>
</dbReference>